<dbReference type="EMBL" id="PFBY01000036">
    <property type="protein sequence ID" value="PIR76222.1"/>
    <property type="molecule type" value="Genomic_DNA"/>
</dbReference>
<accession>A0A2H0TVN7</accession>
<evidence type="ECO:0000313" key="2">
    <source>
        <dbReference type="Proteomes" id="UP000231530"/>
    </source>
</evidence>
<sequence length="115" mass="12660">MGENIVWLIVAKNTNAALLPEGRRFSLTVEAVEELQLEVLELVVVVERRLRLPCAVPERVLTTTVQGAIIDLPHLTLQALPHRRLHAPHGLLALALVPRFTPCGAACFSLNLFTP</sequence>
<protein>
    <submittedName>
        <fullName evidence="1">Uncharacterized protein</fullName>
    </submittedName>
</protein>
<proteinExistence type="predicted"/>
<evidence type="ECO:0000313" key="1">
    <source>
        <dbReference type="EMBL" id="PIR76222.1"/>
    </source>
</evidence>
<organism evidence="1 2">
    <name type="scientific">Candidatus Magasanikbacteria bacterium CG10_big_fil_rev_8_21_14_0_10_42_10</name>
    <dbReference type="NCBI Taxonomy" id="1974649"/>
    <lineage>
        <taxon>Bacteria</taxon>
        <taxon>Candidatus Magasanikiibacteriota</taxon>
    </lineage>
</organism>
<reference evidence="2" key="1">
    <citation type="submission" date="2017-09" db="EMBL/GenBank/DDBJ databases">
        <title>Depth-based differentiation of microbial function through sediment-hosted aquifers and enrichment of novel symbionts in the deep terrestrial subsurface.</title>
        <authorList>
            <person name="Probst A.J."/>
            <person name="Ladd B."/>
            <person name="Jarett J.K."/>
            <person name="Geller-Mcgrath D.E."/>
            <person name="Sieber C.M.K."/>
            <person name="Emerson J.B."/>
            <person name="Anantharaman K."/>
            <person name="Thomas B.C."/>
            <person name="Malmstrom R."/>
            <person name="Stieglmeier M."/>
            <person name="Klingl A."/>
            <person name="Woyke T."/>
            <person name="Ryan C.M."/>
            <person name="Banfield J.F."/>
        </authorList>
    </citation>
    <scope>NUCLEOTIDE SEQUENCE [LARGE SCALE GENOMIC DNA]</scope>
</reference>
<gene>
    <name evidence="1" type="ORF">COU32_03050</name>
</gene>
<dbReference type="AlphaFoldDB" id="A0A2H0TVN7"/>
<comment type="caution">
    <text evidence="1">The sequence shown here is derived from an EMBL/GenBank/DDBJ whole genome shotgun (WGS) entry which is preliminary data.</text>
</comment>
<name>A0A2H0TVN7_9BACT</name>
<dbReference type="Proteomes" id="UP000231530">
    <property type="component" value="Unassembled WGS sequence"/>
</dbReference>